<accession>A0ABQ6P4P1</accession>
<sequence>MTSIADLIPELSLWNNGAGISPDGWIFSEGRADHALGFCSFLWPNFEVFGDYVLRAPVDVERLRGWEKVSDISRGDIETAMNAYLLDDVFPQDQTNGELKQAQCERLAGIMAEMLAAKLAREFPDRRFSAFAMGGDDFGVSFHQV</sequence>
<proteinExistence type="predicted"/>
<dbReference type="EMBL" id="BTFW01000001">
    <property type="protein sequence ID" value="GMM59827.1"/>
    <property type="molecule type" value="Genomic_DNA"/>
</dbReference>
<name>A0ABQ6P4P1_9SPHN</name>
<evidence type="ECO:0000313" key="2">
    <source>
        <dbReference type="Proteomes" id="UP001187221"/>
    </source>
</evidence>
<gene>
    <name evidence="1" type="ORF">NUTIK01_06040</name>
</gene>
<evidence type="ECO:0000313" key="1">
    <source>
        <dbReference type="EMBL" id="GMM59827.1"/>
    </source>
</evidence>
<comment type="caution">
    <text evidence="1">The sequence shown here is derived from an EMBL/GenBank/DDBJ whole genome shotgun (WGS) entry which is preliminary data.</text>
</comment>
<organism evidence="1 2">
    <name type="scientific">Novosphingobium pituita</name>
    <dbReference type="NCBI Taxonomy" id="3056842"/>
    <lineage>
        <taxon>Bacteria</taxon>
        <taxon>Pseudomonadati</taxon>
        <taxon>Pseudomonadota</taxon>
        <taxon>Alphaproteobacteria</taxon>
        <taxon>Sphingomonadales</taxon>
        <taxon>Sphingomonadaceae</taxon>
        <taxon>Novosphingobium</taxon>
    </lineage>
</organism>
<dbReference type="RefSeq" id="WP_317973660.1">
    <property type="nucleotide sequence ID" value="NZ_BTFW01000001.1"/>
</dbReference>
<protein>
    <submittedName>
        <fullName evidence="1">Uncharacterized protein</fullName>
    </submittedName>
</protein>
<keyword evidence="2" id="KW-1185">Reference proteome</keyword>
<dbReference type="Proteomes" id="UP001187221">
    <property type="component" value="Unassembled WGS sequence"/>
</dbReference>
<reference evidence="1 2" key="1">
    <citation type="submission" date="2023-06" db="EMBL/GenBank/DDBJ databases">
        <title>Draft genome sequence of Novosphingobium sp. strain IK01.</title>
        <authorList>
            <person name="Hatamoto M."/>
            <person name="Ikarashi T."/>
            <person name="Yamaguchi T."/>
        </authorList>
    </citation>
    <scope>NUCLEOTIDE SEQUENCE [LARGE SCALE GENOMIC DNA]</scope>
    <source>
        <strain evidence="1 2">IK01</strain>
    </source>
</reference>